<evidence type="ECO:0000313" key="1">
    <source>
        <dbReference type="EMBL" id="KAH3682167.1"/>
    </source>
</evidence>
<dbReference type="Proteomes" id="UP000774326">
    <property type="component" value="Unassembled WGS sequence"/>
</dbReference>
<sequence>MTSATYFEPVQSYDFHIYYFHENKTSRTEAIQLKNKILKDFQSEIDNDSLILKVLRNESIKGPHITGFFEVDIESPAVFVKFFSWIQLNHGNLSVLVHPNSGDGFADHTAHSAWIGNKIPLITEFLVGDTSFPDFGFPNRDLITKEKFYTNPEHKGKSIMVRLLSNAGSVDSFWSEELFKSYEL</sequence>
<organism evidence="1 2">
    <name type="scientific">Wickerhamomyces pijperi</name>
    <name type="common">Yeast</name>
    <name type="synonym">Pichia pijperi</name>
    <dbReference type="NCBI Taxonomy" id="599730"/>
    <lineage>
        <taxon>Eukaryota</taxon>
        <taxon>Fungi</taxon>
        <taxon>Dikarya</taxon>
        <taxon>Ascomycota</taxon>
        <taxon>Saccharomycotina</taxon>
        <taxon>Saccharomycetes</taxon>
        <taxon>Phaffomycetales</taxon>
        <taxon>Wickerhamomycetaceae</taxon>
        <taxon>Wickerhamomyces</taxon>
    </lineage>
</organism>
<keyword evidence="2" id="KW-1185">Reference proteome</keyword>
<accession>A0A9P8Q311</accession>
<evidence type="ECO:0008006" key="3">
    <source>
        <dbReference type="Google" id="ProtNLM"/>
    </source>
</evidence>
<dbReference type="EMBL" id="JAEUBG010003889">
    <property type="protein sequence ID" value="KAH3682167.1"/>
    <property type="molecule type" value="Genomic_DNA"/>
</dbReference>
<dbReference type="SUPFAM" id="SSF143410">
    <property type="entry name" value="DOPA-like"/>
    <property type="match status" value="1"/>
</dbReference>
<dbReference type="Gene3D" id="3.30.70.1240">
    <property type="entry name" value="DOPA-like domains"/>
    <property type="match status" value="1"/>
</dbReference>
<comment type="caution">
    <text evidence="1">The sequence shown here is derived from an EMBL/GenBank/DDBJ whole genome shotgun (WGS) entry which is preliminary data.</text>
</comment>
<dbReference type="InterPro" id="IPR023389">
    <property type="entry name" value="DOPA-like_sf"/>
</dbReference>
<dbReference type="AlphaFoldDB" id="A0A9P8Q311"/>
<gene>
    <name evidence="1" type="ORF">WICPIJ_006864</name>
</gene>
<reference evidence="1" key="1">
    <citation type="journal article" date="2021" name="Open Biol.">
        <title>Shared evolutionary footprints suggest mitochondrial oxidative damage underlies multiple complex I losses in fungi.</title>
        <authorList>
            <person name="Schikora-Tamarit M.A."/>
            <person name="Marcet-Houben M."/>
            <person name="Nosek J."/>
            <person name="Gabaldon T."/>
        </authorList>
    </citation>
    <scope>NUCLEOTIDE SEQUENCE</scope>
    <source>
        <strain evidence="1">CBS2887</strain>
    </source>
</reference>
<name>A0A9P8Q311_WICPI</name>
<evidence type="ECO:0000313" key="2">
    <source>
        <dbReference type="Proteomes" id="UP000774326"/>
    </source>
</evidence>
<dbReference type="PANTHER" id="PTHR36423:SF2">
    <property type="entry name" value="AFR070WP"/>
    <property type="match status" value="1"/>
</dbReference>
<dbReference type="OrthoDB" id="9970095at2759"/>
<dbReference type="Pfam" id="PF08883">
    <property type="entry name" value="DOPA_dioxygen"/>
    <property type="match status" value="1"/>
</dbReference>
<dbReference type="PANTHER" id="PTHR36423">
    <property type="entry name" value="AFR070WP"/>
    <property type="match status" value="1"/>
</dbReference>
<proteinExistence type="predicted"/>
<protein>
    <recommendedName>
        <fullName evidence="3">Dopa 4,5-dioxygenase</fullName>
    </recommendedName>
</protein>
<dbReference type="InterPro" id="IPR014980">
    <property type="entry name" value="DOPA_dioxygen"/>
</dbReference>
<reference evidence="1" key="2">
    <citation type="submission" date="2021-01" db="EMBL/GenBank/DDBJ databases">
        <authorList>
            <person name="Schikora-Tamarit M.A."/>
        </authorList>
    </citation>
    <scope>NUCLEOTIDE SEQUENCE</scope>
    <source>
        <strain evidence="1">CBS2887</strain>
    </source>
</reference>